<dbReference type="Pfam" id="PF20466">
    <property type="entry name" value="MmeI_TRD"/>
    <property type="match status" value="1"/>
</dbReference>
<organism evidence="3 4">
    <name type="scientific">Acidithiobacillus caldus</name>
    <dbReference type="NCBI Taxonomy" id="33059"/>
    <lineage>
        <taxon>Bacteria</taxon>
        <taxon>Pseudomonadati</taxon>
        <taxon>Pseudomonadota</taxon>
        <taxon>Acidithiobacillia</taxon>
        <taxon>Acidithiobacillales</taxon>
        <taxon>Acidithiobacillaceae</taxon>
        <taxon>Acidithiobacillus</taxon>
    </lineage>
</organism>
<dbReference type="EMBL" id="LZYH01000305">
    <property type="protein sequence ID" value="OFC61964.1"/>
    <property type="molecule type" value="Genomic_DNA"/>
</dbReference>
<keyword evidence="3" id="KW-0255">Endonuclease</keyword>
<proteinExistence type="predicted"/>
<keyword evidence="3" id="KW-0378">Hydrolase</keyword>
<comment type="caution">
    <text evidence="3">The sequence shown here is derived from an EMBL/GenBank/DDBJ whole genome shotgun (WGS) entry which is preliminary data.</text>
</comment>
<dbReference type="AlphaFoldDB" id="A0A1E7YZS0"/>
<feature type="domain" description="MmeI-like target recognition" evidence="1">
    <location>
        <begin position="1"/>
        <end position="187"/>
    </location>
</feature>
<evidence type="ECO:0000313" key="3">
    <source>
        <dbReference type="EMBL" id="OFC61964.1"/>
    </source>
</evidence>
<sequence length="282" mass="32684">MEWGNKPTDGGNLFLTPHERDTVLREFPEADLFIKRFLGAQELIRGEQRYCIWIENAERGDAEKIPELKRRIEAVARMRAESKAEETRPAAAFPHRFRQIQSIAKNYSLVVARVSSENREYLPVGLEDGQTIIGDRNFALYDTPLWNMALIASRLHWVWIGTVCVRMRTDFSYSNTLGWNTFPVPTLTEKNKADLTRCAEDILLAREHHFPATIAELYDPANMPDDLRAAHEHNDEVLERIYIGRRFKNDTERLEKLFDLYTKMTAAATPVKGKRGRKVRDH</sequence>
<dbReference type="InterPro" id="IPR046818">
    <property type="entry name" value="MmeI_C"/>
</dbReference>
<evidence type="ECO:0000259" key="1">
    <source>
        <dbReference type="Pfam" id="PF20466"/>
    </source>
</evidence>
<accession>A0A1E7YZS0</accession>
<feature type="domain" description="MmeI-like C-terminal" evidence="2">
    <location>
        <begin position="189"/>
        <end position="266"/>
    </location>
</feature>
<dbReference type="GO" id="GO:0004519">
    <property type="term" value="F:endonuclease activity"/>
    <property type="evidence" value="ECO:0007669"/>
    <property type="project" value="UniProtKB-KW"/>
</dbReference>
<keyword evidence="3" id="KW-0540">Nuclease</keyword>
<protein>
    <submittedName>
        <fullName evidence="3">Type II restriction endonuclease subunit M</fullName>
    </submittedName>
</protein>
<evidence type="ECO:0000313" key="4">
    <source>
        <dbReference type="Proteomes" id="UP000175707"/>
    </source>
</evidence>
<gene>
    <name evidence="3" type="ORF">BAE30_03375</name>
</gene>
<reference evidence="3 4" key="1">
    <citation type="submission" date="2016-06" db="EMBL/GenBank/DDBJ databases">
        <title>Gene turnover analysis identifies the evolutionary adaptation of the extremophile Acidithiobacillus caldus.</title>
        <authorList>
            <person name="Zhang X."/>
        </authorList>
    </citation>
    <scope>NUCLEOTIDE SEQUENCE [LARGE SCALE GENOMIC DNA]</scope>
    <source>
        <strain evidence="3 4">S1</strain>
    </source>
</reference>
<name>A0A1E7YZS0_9PROT</name>
<dbReference type="Proteomes" id="UP000175707">
    <property type="component" value="Unassembled WGS sequence"/>
</dbReference>
<dbReference type="InterPro" id="IPR046820">
    <property type="entry name" value="MmeI_TRD"/>
</dbReference>
<dbReference type="Pfam" id="PF20467">
    <property type="entry name" value="MmeI_C"/>
    <property type="match status" value="1"/>
</dbReference>
<evidence type="ECO:0000259" key="2">
    <source>
        <dbReference type="Pfam" id="PF20467"/>
    </source>
</evidence>